<dbReference type="EMBL" id="CP073910">
    <property type="protein sequence ID" value="QUT05922.1"/>
    <property type="molecule type" value="Genomic_DNA"/>
</dbReference>
<gene>
    <name evidence="2" type="ORF">KFK14_23830</name>
</gene>
<name>A0A975Q1Y8_9SPHN</name>
<dbReference type="Proteomes" id="UP000681425">
    <property type="component" value="Chromosome"/>
</dbReference>
<organism evidence="2 3">
    <name type="scientific">Sphingobium phenoxybenzoativorans</name>
    <dbReference type="NCBI Taxonomy" id="1592790"/>
    <lineage>
        <taxon>Bacteria</taxon>
        <taxon>Pseudomonadati</taxon>
        <taxon>Pseudomonadota</taxon>
        <taxon>Alphaproteobacteria</taxon>
        <taxon>Sphingomonadales</taxon>
        <taxon>Sphingomonadaceae</taxon>
        <taxon>Sphingobium</taxon>
    </lineage>
</organism>
<evidence type="ECO:0000256" key="1">
    <source>
        <dbReference type="SAM" id="MobiDB-lite"/>
    </source>
</evidence>
<keyword evidence="3" id="KW-1185">Reference proteome</keyword>
<evidence type="ECO:0000313" key="2">
    <source>
        <dbReference type="EMBL" id="QUT05922.1"/>
    </source>
</evidence>
<protein>
    <submittedName>
        <fullName evidence="2">Uncharacterized protein</fullName>
    </submittedName>
</protein>
<proteinExistence type="predicted"/>
<dbReference type="RefSeq" id="WP_171905952.1">
    <property type="nucleotide sequence ID" value="NZ_CP073910.1"/>
</dbReference>
<sequence>MTIRRKIRRQRPDTLRIPLPHPSWSRSPQMQAGETIRPDDFWARLGL</sequence>
<reference evidence="2" key="1">
    <citation type="submission" date="2021-04" db="EMBL/GenBank/DDBJ databases">
        <title>Isolation of p-tert-butylphenol degrading bacteria Sphingobium phenoxybenzoativorans Tas13 from active sludge.</title>
        <authorList>
            <person name="Li Y."/>
        </authorList>
    </citation>
    <scope>NUCLEOTIDE SEQUENCE</scope>
    <source>
        <strain evidence="2">Tas13</strain>
    </source>
</reference>
<accession>A0A975Q1Y8</accession>
<feature type="region of interest" description="Disordered" evidence="1">
    <location>
        <begin position="1"/>
        <end position="35"/>
    </location>
</feature>
<evidence type="ECO:0000313" key="3">
    <source>
        <dbReference type="Proteomes" id="UP000681425"/>
    </source>
</evidence>
<dbReference type="KEGG" id="spph:KFK14_23830"/>
<dbReference type="AlphaFoldDB" id="A0A975Q1Y8"/>